<dbReference type="Pfam" id="PF00209">
    <property type="entry name" value="SNF"/>
    <property type="match status" value="1"/>
</dbReference>
<dbReference type="PROSITE" id="PS00610">
    <property type="entry name" value="NA_NEUROTRAN_SYMP_1"/>
    <property type="match status" value="1"/>
</dbReference>
<feature type="binding site" evidence="6">
    <location>
        <position position="46"/>
    </location>
    <ligand>
        <name>Na(+)</name>
        <dbReference type="ChEBI" id="CHEBI:29101"/>
        <label>1</label>
    </ligand>
</feature>
<dbReference type="AlphaFoldDB" id="A0A3B4GVU9"/>
<keyword evidence="4 8" id="KW-1133">Transmembrane helix</keyword>
<sequence>SFCNYKLQCTQAHHQKTKKEIPERETWGGKFDFLLSCVGYAIGLGNVWRFPYLCGKNGGGAFLIPYFLTLIFAGMPLFFLETALGQYTSIGGLGVWKLAPMFKGKLSIYIYILLRLETKFSK</sequence>
<dbReference type="GO" id="GO:0030424">
    <property type="term" value="C:axon"/>
    <property type="evidence" value="ECO:0007669"/>
    <property type="project" value="TreeGrafter"/>
</dbReference>
<dbReference type="SUPFAM" id="SSF161070">
    <property type="entry name" value="SNF-like"/>
    <property type="match status" value="1"/>
</dbReference>
<dbReference type="PROSITE" id="PS50267">
    <property type="entry name" value="NA_NEUROTRAN_SYMP_3"/>
    <property type="match status" value="1"/>
</dbReference>
<dbReference type="InterPro" id="IPR037272">
    <property type="entry name" value="SNS_sf"/>
</dbReference>
<dbReference type="PANTHER" id="PTHR11616">
    <property type="entry name" value="SODIUM/CHLORIDE DEPENDENT TRANSPORTER"/>
    <property type="match status" value="1"/>
</dbReference>
<keyword evidence="2 7" id="KW-0813">Transport</keyword>
<evidence type="ECO:0000256" key="3">
    <source>
        <dbReference type="ARBA" id="ARBA00022692"/>
    </source>
</evidence>
<dbReference type="GO" id="GO:0005886">
    <property type="term" value="C:plasma membrane"/>
    <property type="evidence" value="ECO:0007669"/>
    <property type="project" value="TreeGrafter"/>
</dbReference>
<dbReference type="Ensembl" id="ENSPNYT00000026156.1">
    <property type="protein sequence ID" value="ENSPNYP00000025533.1"/>
    <property type="gene ID" value="ENSPNYG00000019268.1"/>
</dbReference>
<evidence type="ECO:0000256" key="8">
    <source>
        <dbReference type="SAM" id="Phobius"/>
    </source>
</evidence>
<dbReference type="GeneTree" id="ENSGT00940000156027"/>
<organism evidence="9">
    <name type="scientific">Pundamilia nyererei</name>
    <dbReference type="NCBI Taxonomy" id="303518"/>
    <lineage>
        <taxon>Eukaryota</taxon>
        <taxon>Metazoa</taxon>
        <taxon>Chordata</taxon>
        <taxon>Craniata</taxon>
        <taxon>Vertebrata</taxon>
        <taxon>Euteleostomi</taxon>
        <taxon>Actinopterygii</taxon>
        <taxon>Neopterygii</taxon>
        <taxon>Teleostei</taxon>
        <taxon>Neoteleostei</taxon>
        <taxon>Acanthomorphata</taxon>
        <taxon>Ovalentaria</taxon>
        <taxon>Cichlomorphae</taxon>
        <taxon>Cichliformes</taxon>
        <taxon>Cichlidae</taxon>
        <taxon>African cichlids</taxon>
        <taxon>Pseudocrenilabrinae</taxon>
        <taxon>Haplochromini</taxon>
        <taxon>Pundamilia</taxon>
    </lineage>
</organism>
<evidence type="ECO:0000256" key="6">
    <source>
        <dbReference type="PIRSR" id="PIRSR600175-1"/>
    </source>
</evidence>
<comment type="subcellular location">
    <subcellularLocation>
        <location evidence="1">Membrane</location>
        <topology evidence="1">Multi-pass membrane protein</topology>
    </subcellularLocation>
</comment>
<keyword evidence="3 7" id="KW-0812">Transmembrane</keyword>
<keyword evidence="5 8" id="KW-0472">Membrane</keyword>
<dbReference type="GO" id="GO:0009986">
    <property type="term" value="C:cell surface"/>
    <property type="evidence" value="ECO:0007669"/>
    <property type="project" value="TreeGrafter"/>
</dbReference>
<proteinExistence type="inferred from homology"/>
<evidence type="ECO:0000256" key="7">
    <source>
        <dbReference type="RuleBase" id="RU003732"/>
    </source>
</evidence>
<dbReference type="GO" id="GO:0005332">
    <property type="term" value="F:gamma-aminobutyric acid:sodium:chloride symporter activity"/>
    <property type="evidence" value="ECO:0007669"/>
    <property type="project" value="TreeGrafter"/>
</dbReference>
<dbReference type="STRING" id="303518.ENSPNYP00000025533"/>
<feature type="transmembrane region" description="Helical" evidence="8">
    <location>
        <begin position="31"/>
        <end position="48"/>
    </location>
</feature>
<name>A0A3B4GVU9_9CICH</name>
<evidence type="ECO:0000256" key="5">
    <source>
        <dbReference type="ARBA" id="ARBA00023136"/>
    </source>
</evidence>
<evidence type="ECO:0000256" key="4">
    <source>
        <dbReference type="ARBA" id="ARBA00022989"/>
    </source>
</evidence>
<keyword evidence="6" id="KW-0479">Metal-binding</keyword>
<feature type="transmembrane region" description="Helical" evidence="8">
    <location>
        <begin position="60"/>
        <end position="80"/>
    </location>
</feature>
<feature type="binding site" evidence="6">
    <location>
        <position position="39"/>
    </location>
    <ligand>
        <name>Na(+)</name>
        <dbReference type="ChEBI" id="CHEBI:29101"/>
        <label>1</label>
    </ligand>
</feature>
<dbReference type="GO" id="GO:0046872">
    <property type="term" value="F:metal ion binding"/>
    <property type="evidence" value="ECO:0007669"/>
    <property type="project" value="UniProtKB-KW"/>
</dbReference>
<keyword evidence="6" id="KW-0915">Sodium</keyword>
<feature type="binding site" evidence="6">
    <location>
        <position position="41"/>
    </location>
    <ligand>
        <name>Na(+)</name>
        <dbReference type="ChEBI" id="CHEBI:29101"/>
        <label>1</label>
    </ligand>
</feature>
<evidence type="ECO:0000313" key="9">
    <source>
        <dbReference type="Ensembl" id="ENSPNYP00000025533.1"/>
    </source>
</evidence>
<reference evidence="9" key="1">
    <citation type="submission" date="2023-09" db="UniProtKB">
        <authorList>
            <consortium name="Ensembl"/>
        </authorList>
    </citation>
    <scope>IDENTIFICATION</scope>
</reference>
<evidence type="ECO:0000256" key="1">
    <source>
        <dbReference type="ARBA" id="ARBA00004141"/>
    </source>
</evidence>
<dbReference type="PRINTS" id="PR00176">
    <property type="entry name" value="NANEUSMPORT"/>
</dbReference>
<dbReference type="PANTHER" id="PTHR11616:SF138">
    <property type="entry name" value="SODIUM- AND CHLORIDE-DEPENDENT GABA TRANSPORTER 1"/>
    <property type="match status" value="1"/>
</dbReference>
<keyword evidence="7" id="KW-0769">Symport</keyword>
<comment type="similarity">
    <text evidence="7">Belongs to the sodium:neurotransmitter symporter (SNF) (TC 2.A.22) family.</text>
</comment>
<protein>
    <recommendedName>
        <fullName evidence="7">Transporter</fullName>
    </recommendedName>
</protein>
<dbReference type="InterPro" id="IPR000175">
    <property type="entry name" value="Na/ntran_symport"/>
</dbReference>
<evidence type="ECO:0000256" key="2">
    <source>
        <dbReference type="ARBA" id="ARBA00022448"/>
    </source>
</evidence>
<accession>A0A3B4GVU9</accession>